<dbReference type="RefSeq" id="WP_150776949.1">
    <property type="nucleotide sequence ID" value="NZ_OZ024668.1"/>
</dbReference>
<proteinExistence type="predicted"/>
<dbReference type="Gene3D" id="3.40.50.2000">
    <property type="entry name" value="Glycogen Phosphorylase B"/>
    <property type="match status" value="1"/>
</dbReference>
<accession>A0A5E6U6G9</accession>
<reference evidence="2" key="1">
    <citation type="submission" date="2019-09" db="EMBL/GenBank/DDBJ databases">
        <authorList>
            <person name="Chandra G."/>
            <person name="Truman W A."/>
        </authorList>
    </citation>
    <scope>NUCLEOTIDE SEQUENCE [LARGE SCALE GENOMIC DNA]</scope>
    <source>
        <strain evidence="2">PS652</strain>
    </source>
</reference>
<name>A0A5E6U6G9_PSEFL</name>
<dbReference type="AlphaFoldDB" id="A0A5E6U6G9"/>
<organism evidence="2">
    <name type="scientific">Pseudomonas fluorescens</name>
    <dbReference type="NCBI Taxonomy" id="294"/>
    <lineage>
        <taxon>Bacteria</taxon>
        <taxon>Pseudomonadati</taxon>
        <taxon>Pseudomonadota</taxon>
        <taxon>Gammaproteobacteria</taxon>
        <taxon>Pseudomonadales</taxon>
        <taxon>Pseudomonadaceae</taxon>
        <taxon>Pseudomonas</taxon>
    </lineage>
</organism>
<evidence type="ECO:0000313" key="2">
    <source>
        <dbReference type="EMBL" id="VVM98843.1"/>
    </source>
</evidence>
<dbReference type="Pfam" id="PF13692">
    <property type="entry name" value="Glyco_trans_1_4"/>
    <property type="match status" value="1"/>
</dbReference>
<gene>
    <name evidence="1" type="ORF">PS652_00922</name>
    <name evidence="2" type="ORF">PS652_03182</name>
</gene>
<dbReference type="Proteomes" id="UP000326595">
    <property type="component" value="Chromosome"/>
</dbReference>
<evidence type="ECO:0000313" key="1">
    <source>
        <dbReference type="EMBL" id="CAK9888113.1"/>
    </source>
</evidence>
<dbReference type="EMBL" id="OZ024668">
    <property type="protein sequence ID" value="CAK9888113.1"/>
    <property type="molecule type" value="Genomic_DNA"/>
</dbReference>
<reference evidence="1 3" key="2">
    <citation type="submission" date="2024-03" db="EMBL/GenBank/DDBJ databases">
        <authorList>
            <person name="Alaster D. Moffat"/>
            <person name="Govind Chandra"/>
            <person name="Andrew W. Truman"/>
        </authorList>
    </citation>
    <scope>NUCLEOTIDE SEQUENCE [LARGE SCALE GENOMIC DNA]</scope>
    <source>
        <strain evidence="1">PS652</strain>
    </source>
</reference>
<protein>
    <recommendedName>
        <fullName evidence="4">Glycosyl transferase family 1 domain-containing protein</fullName>
    </recommendedName>
</protein>
<sequence length="384" mass="43427">MNVETVGSEKKAYIFRGLPLVADSRTLRNGAFFSKATYCTWEKKERSAAGDKEIINFPLAKDGGWMAIKYPLYLLYLFFFSLFKIGRKDICVCMDLDTFVPVWIGSFFKGTTLIFDVVDPASQARFKKIPCSKLIDKVEFFFINRASLAVFPHESRLRYYHDLLGVDTANVKSFIIENMPSFTKNEGRDTGLLKQVKKPRTLTVGYFGTLDASRGLNLIVGLVCANPDRVKLLVAGDGPLKGYIEEQALRCSSITYVGRYTGDQLEGLYEQVDFSWMYYDPDIFLHKYAAPNKFYEHLCFQVPVITNAVIPQAEFVFENHTGVVIDQSGRSYIKDGKIASEFLLCLEQFTSGPVLNNYWQSTCIGYYRSIAKQFPGIAVEGGGR</sequence>
<evidence type="ECO:0000313" key="3">
    <source>
        <dbReference type="Proteomes" id="UP000326595"/>
    </source>
</evidence>
<dbReference type="EMBL" id="CABVHG010000018">
    <property type="protein sequence ID" value="VVM98843.1"/>
    <property type="molecule type" value="Genomic_DNA"/>
</dbReference>
<dbReference type="SUPFAM" id="SSF53756">
    <property type="entry name" value="UDP-Glycosyltransferase/glycogen phosphorylase"/>
    <property type="match status" value="1"/>
</dbReference>
<evidence type="ECO:0008006" key="4">
    <source>
        <dbReference type="Google" id="ProtNLM"/>
    </source>
</evidence>